<dbReference type="EMBL" id="JANBTW010000035">
    <property type="protein sequence ID" value="KAJ2677086.1"/>
    <property type="molecule type" value="Genomic_DNA"/>
</dbReference>
<feature type="region of interest" description="Disordered" evidence="1">
    <location>
        <begin position="341"/>
        <end position="362"/>
    </location>
</feature>
<proteinExistence type="predicted"/>
<organism evidence="2 3">
    <name type="scientific">Coemansia spiralis</name>
    <dbReference type="NCBI Taxonomy" id="417178"/>
    <lineage>
        <taxon>Eukaryota</taxon>
        <taxon>Fungi</taxon>
        <taxon>Fungi incertae sedis</taxon>
        <taxon>Zoopagomycota</taxon>
        <taxon>Kickxellomycotina</taxon>
        <taxon>Kickxellomycetes</taxon>
        <taxon>Kickxellales</taxon>
        <taxon>Kickxellaceae</taxon>
        <taxon>Coemansia</taxon>
    </lineage>
</organism>
<feature type="region of interest" description="Disordered" evidence="1">
    <location>
        <begin position="281"/>
        <end position="316"/>
    </location>
</feature>
<name>A0A9W8G8D4_9FUNG</name>
<dbReference type="InterPro" id="IPR036915">
    <property type="entry name" value="Cyclin-like_sf"/>
</dbReference>
<dbReference type="InterPro" id="IPR013922">
    <property type="entry name" value="Cyclin_PHO80-like"/>
</dbReference>
<feature type="compositionally biased region" description="Basic residues" evidence="1">
    <location>
        <begin position="292"/>
        <end position="304"/>
    </location>
</feature>
<evidence type="ECO:0000256" key="1">
    <source>
        <dbReference type="SAM" id="MobiDB-lite"/>
    </source>
</evidence>
<dbReference type="AlphaFoldDB" id="A0A9W8G8D4"/>
<dbReference type="PANTHER" id="PTHR15615">
    <property type="match status" value="1"/>
</dbReference>
<protein>
    <submittedName>
        <fullName evidence="2">Cyclin-like protein interacting with PHO85</fullName>
    </submittedName>
</protein>
<sequence length="456" mass="49661">MFDIEHTPTTTTVALMARVIQRTVTANHNAFGVIKSDITPFHSRSVPPISVLHYLDRVAKFVGLDNDSLIAVLVYLDRVTRAQMHHPSLALSPYNIHRLMLTAIVVAHKFNSDIFFNNLRYSKVGGIPLAEMNQLELEFLFLIKFDLKIDSVDMQNIGDWLMRCDEKQNIPCAQAAGPICTLDQYYEELALAQQAELYKHHYPTPALGPMGSTAAASLSSAATFRTEADDVTPYPAAVAGSAGSAVSHLELAPCSAVMHGSTADLYKHMQHHNQNYNSAAAVTEKPYSRQKTSYHQHHHHKHQQPHHERSPLELTTPSSMTTICPPTTPLLRELPSYEIDSSSAHQADEYPGATSTRSPHVSIAKHPGLHAGGVKVNDTWADSIVLQTPHGGQKIMCGPGFADAVRLQRQTIVPPRPGSALVGAQPRAANGVFSGNTPFQVVDVAVGSSSSVGDDD</sequence>
<evidence type="ECO:0000313" key="2">
    <source>
        <dbReference type="EMBL" id="KAJ2677086.1"/>
    </source>
</evidence>
<dbReference type="Pfam" id="PF08613">
    <property type="entry name" value="Cyclin"/>
    <property type="match status" value="1"/>
</dbReference>
<dbReference type="SUPFAM" id="SSF47954">
    <property type="entry name" value="Cyclin-like"/>
    <property type="match status" value="1"/>
</dbReference>
<evidence type="ECO:0000313" key="3">
    <source>
        <dbReference type="Proteomes" id="UP001151518"/>
    </source>
</evidence>
<accession>A0A9W8G8D4</accession>
<dbReference type="GO" id="GO:0000307">
    <property type="term" value="C:cyclin-dependent protein kinase holoenzyme complex"/>
    <property type="evidence" value="ECO:0007669"/>
    <property type="project" value="TreeGrafter"/>
</dbReference>
<reference evidence="2" key="1">
    <citation type="submission" date="2022-07" db="EMBL/GenBank/DDBJ databases">
        <title>Phylogenomic reconstructions and comparative analyses of Kickxellomycotina fungi.</title>
        <authorList>
            <person name="Reynolds N.K."/>
            <person name="Stajich J.E."/>
            <person name="Barry K."/>
            <person name="Grigoriev I.V."/>
            <person name="Crous P."/>
            <person name="Smith M.E."/>
        </authorList>
    </citation>
    <scope>NUCLEOTIDE SEQUENCE</scope>
    <source>
        <strain evidence="2">NRRL 3115</strain>
    </source>
</reference>
<dbReference type="PANTHER" id="PTHR15615:SF94">
    <property type="entry name" value="PHO85 CYCLIN-6-RELATED"/>
    <property type="match status" value="1"/>
</dbReference>
<comment type="caution">
    <text evidence="2">The sequence shown here is derived from an EMBL/GenBank/DDBJ whole genome shotgun (WGS) entry which is preliminary data.</text>
</comment>
<dbReference type="GO" id="GO:0016538">
    <property type="term" value="F:cyclin-dependent protein serine/threonine kinase regulator activity"/>
    <property type="evidence" value="ECO:0007669"/>
    <property type="project" value="TreeGrafter"/>
</dbReference>
<dbReference type="OrthoDB" id="1060854at2759"/>
<dbReference type="GO" id="GO:0019901">
    <property type="term" value="F:protein kinase binding"/>
    <property type="evidence" value="ECO:0007669"/>
    <property type="project" value="InterPro"/>
</dbReference>
<dbReference type="GO" id="GO:0005634">
    <property type="term" value="C:nucleus"/>
    <property type="evidence" value="ECO:0007669"/>
    <property type="project" value="TreeGrafter"/>
</dbReference>
<dbReference type="Proteomes" id="UP001151518">
    <property type="component" value="Unassembled WGS sequence"/>
</dbReference>
<dbReference type="CDD" id="cd20558">
    <property type="entry name" value="CYCLIN_ScPCL7-like"/>
    <property type="match status" value="1"/>
</dbReference>
<gene>
    <name evidence="2" type="primary">PCL7_2</name>
    <name evidence="2" type="ORF">GGI25_003306</name>
</gene>
<dbReference type="Gene3D" id="1.10.472.10">
    <property type="entry name" value="Cyclin-like"/>
    <property type="match status" value="1"/>
</dbReference>